<proteinExistence type="predicted"/>
<name>A0AAE3EG49_9SPIR</name>
<evidence type="ECO:0000313" key="3">
    <source>
        <dbReference type="EMBL" id="MCD1653550.1"/>
    </source>
</evidence>
<dbReference type="GO" id="GO:0005829">
    <property type="term" value="C:cytosol"/>
    <property type="evidence" value="ECO:0007669"/>
    <property type="project" value="TreeGrafter"/>
</dbReference>
<dbReference type="NCBIfam" id="NF033563">
    <property type="entry name" value="transpos_IS30"/>
    <property type="match status" value="1"/>
</dbReference>
<dbReference type="PROSITE" id="PS50994">
    <property type="entry name" value="INTEGRASE"/>
    <property type="match status" value="1"/>
</dbReference>
<dbReference type="Pfam" id="PF13936">
    <property type="entry name" value="HTH_38"/>
    <property type="match status" value="1"/>
</dbReference>
<dbReference type="AlphaFoldDB" id="A0AAE3EG49"/>
<dbReference type="InterPro" id="IPR012337">
    <property type="entry name" value="RNaseH-like_sf"/>
</dbReference>
<dbReference type="InterPro" id="IPR053392">
    <property type="entry name" value="Transposase_IS30-like"/>
</dbReference>
<organism evidence="3 4">
    <name type="scientific">Teretinema zuelzerae</name>
    <dbReference type="NCBI Taxonomy" id="156"/>
    <lineage>
        <taxon>Bacteria</taxon>
        <taxon>Pseudomonadati</taxon>
        <taxon>Spirochaetota</taxon>
        <taxon>Spirochaetia</taxon>
        <taxon>Spirochaetales</taxon>
        <taxon>Treponemataceae</taxon>
        <taxon>Teretinema</taxon>
    </lineage>
</organism>
<dbReference type="InterPro" id="IPR025246">
    <property type="entry name" value="IS30-like_HTH"/>
</dbReference>
<dbReference type="PANTHER" id="PTHR10948">
    <property type="entry name" value="TRANSPOSASE"/>
    <property type="match status" value="1"/>
</dbReference>
<protein>
    <submittedName>
        <fullName evidence="3">IS30 family transposase</fullName>
    </submittedName>
</protein>
<gene>
    <name evidence="3" type="ORF">K7J14_02410</name>
</gene>
<dbReference type="Gene3D" id="3.30.420.10">
    <property type="entry name" value="Ribonuclease H-like superfamily/Ribonuclease H"/>
    <property type="match status" value="1"/>
</dbReference>
<keyword evidence="4" id="KW-1185">Reference proteome</keyword>
<dbReference type="InterPro" id="IPR051917">
    <property type="entry name" value="Transposase-Integrase"/>
</dbReference>
<evidence type="ECO:0000259" key="2">
    <source>
        <dbReference type="PROSITE" id="PS50994"/>
    </source>
</evidence>
<comment type="caution">
    <text evidence="3">The sequence shown here is derived from an EMBL/GenBank/DDBJ whole genome shotgun (WGS) entry which is preliminary data.</text>
</comment>
<dbReference type="PANTHER" id="PTHR10948:SF23">
    <property type="entry name" value="TRANSPOSASE INSI FOR INSERTION SEQUENCE ELEMENT IS30A-RELATED"/>
    <property type="match status" value="1"/>
</dbReference>
<dbReference type="GO" id="GO:0015074">
    <property type="term" value="P:DNA integration"/>
    <property type="evidence" value="ECO:0007669"/>
    <property type="project" value="InterPro"/>
</dbReference>
<dbReference type="GO" id="GO:0004803">
    <property type="term" value="F:transposase activity"/>
    <property type="evidence" value="ECO:0007669"/>
    <property type="project" value="TreeGrafter"/>
</dbReference>
<dbReference type="InterPro" id="IPR001584">
    <property type="entry name" value="Integrase_cat-core"/>
</dbReference>
<feature type="domain" description="Integrase catalytic" evidence="2">
    <location>
        <begin position="180"/>
        <end position="341"/>
    </location>
</feature>
<sequence>MFTTTTKCRSIAMDRNSTEKQKKYIHLSFAEREEISVGLSSGKSVLDIARKLNRDESTIYREINRNNAQINDVPYRANRAQIRADKRKKESHNRQRLSNPVIQKYVVKKLKEEWTPEIIAGKLPLDKPGFKTNHESIYLWIYKDRRDLIQCLPRAHRNRQKRSSIKNKRCIRVPDRTMIEHRDPQIQTRNEAGHWETDTAVSRQSKAAITATVERKSRYLIAKKIKGKTAIAMHDAVVNSLKKLPEKLRKTITYDNGTENANHKLTDKVLKTKAYFCNPYHSWEKGSIENRIGMIRRYFPKKKDWSLITQKQLDKVVKKINTRPMKCLGFKTPEEVFVALRH</sequence>
<dbReference type="EMBL" id="JAINWA010000001">
    <property type="protein sequence ID" value="MCD1653550.1"/>
    <property type="molecule type" value="Genomic_DNA"/>
</dbReference>
<dbReference type="Proteomes" id="UP001198163">
    <property type="component" value="Unassembled WGS sequence"/>
</dbReference>
<evidence type="ECO:0000313" key="4">
    <source>
        <dbReference type="Proteomes" id="UP001198163"/>
    </source>
</evidence>
<dbReference type="InterPro" id="IPR036397">
    <property type="entry name" value="RNaseH_sf"/>
</dbReference>
<dbReference type="GO" id="GO:0003676">
    <property type="term" value="F:nucleic acid binding"/>
    <property type="evidence" value="ECO:0007669"/>
    <property type="project" value="InterPro"/>
</dbReference>
<keyword evidence="1" id="KW-0233">DNA recombination</keyword>
<reference evidence="3" key="1">
    <citation type="submission" date="2021-08" db="EMBL/GenBank/DDBJ databases">
        <title>Comparative analyses of Brucepasteria parasyntrophica and Teretinema zuelzerae.</title>
        <authorList>
            <person name="Song Y."/>
            <person name="Brune A."/>
        </authorList>
    </citation>
    <scope>NUCLEOTIDE SEQUENCE</scope>
    <source>
        <strain evidence="3">DSM 1903</strain>
    </source>
</reference>
<dbReference type="GO" id="GO:0006310">
    <property type="term" value="P:DNA recombination"/>
    <property type="evidence" value="ECO:0007669"/>
    <property type="project" value="UniProtKB-KW"/>
</dbReference>
<accession>A0AAE3EG49</accession>
<evidence type="ECO:0000256" key="1">
    <source>
        <dbReference type="ARBA" id="ARBA00023172"/>
    </source>
</evidence>
<dbReference type="GO" id="GO:0032196">
    <property type="term" value="P:transposition"/>
    <property type="evidence" value="ECO:0007669"/>
    <property type="project" value="TreeGrafter"/>
</dbReference>
<dbReference type="SUPFAM" id="SSF53098">
    <property type="entry name" value="Ribonuclease H-like"/>
    <property type="match status" value="1"/>
</dbReference>